<protein>
    <submittedName>
        <fullName evidence="1">Uncharacterized protein</fullName>
    </submittedName>
</protein>
<gene>
    <name evidence="1" type="ORF">TBIB3V08_LOCUS4063</name>
</gene>
<evidence type="ECO:0000313" key="1">
    <source>
        <dbReference type="EMBL" id="CAD7441602.1"/>
    </source>
</evidence>
<dbReference type="EMBL" id="OD565365">
    <property type="protein sequence ID" value="CAD7441602.1"/>
    <property type="molecule type" value="Genomic_DNA"/>
</dbReference>
<name>A0A7R9EWV2_9NEOP</name>
<organism evidence="1">
    <name type="scientific">Timema bartmani</name>
    <dbReference type="NCBI Taxonomy" id="61472"/>
    <lineage>
        <taxon>Eukaryota</taxon>
        <taxon>Metazoa</taxon>
        <taxon>Ecdysozoa</taxon>
        <taxon>Arthropoda</taxon>
        <taxon>Hexapoda</taxon>
        <taxon>Insecta</taxon>
        <taxon>Pterygota</taxon>
        <taxon>Neoptera</taxon>
        <taxon>Polyneoptera</taxon>
        <taxon>Phasmatodea</taxon>
        <taxon>Timematodea</taxon>
        <taxon>Timematoidea</taxon>
        <taxon>Timematidae</taxon>
        <taxon>Timema</taxon>
    </lineage>
</organism>
<proteinExistence type="predicted"/>
<sequence>MNEVGLRTPSFTVMVKDALLLFIRDRGFVVNVNLKSVLPEWKTTAMNHMYETNLIASTQDSNFVFPVTNNPVKCETYAVNRMATSMGFNHINQDRLDRGLGRTLLKQSKTTHSVHSPLTVNHTTDLQGYSYKNGLFEIVCSSTQPAHSSPRGNPP</sequence>
<reference evidence="1" key="1">
    <citation type="submission" date="2020-11" db="EMBL/GenBank/DDBJ databases">
        <authorList>
            <person name="Tran Van P."/>
        </authorList>
    </citation>
    <scope>NUCLEOTIDE SEQUENCE</scope>
</reference>
<dbReference type="AlphaFoldDB" id="A0A7R9EWV2"/>
<accession>A0A7R9EWV2</accession>